<dbReference type="InterPro" id="IPR036909">
    <property type="entry name" value="Cyt_c-like_dom_sf"/>
</dbReference>
<accession>A0A936ZGT4</accession>
<name>A0A936ZGT4_9BURK</name>
<comment type="caution">
    <text evidence="8">The sequence shown here is derived from an EMBL/GenBank/DDBJ whole genome shotgun (WGS) entry which is preliminary data.</text>
</comment>
<dbReference type="EMBL" id="JAEQNA010000002">
    <property type="protein sequence ID" value="MBL0420657.1"/>
    <property type="molecule type" value="Genomic_DNA"/>
</dbReference>
<dbReference type="RefSeq" id="WP_201683720.1">
    <property type="nucleotide sequence ID" value="NZ_JAEQNA010000002.1"/>
</dbReference>
<evidence type="ECO:0000259" key="7">
    <source>
        <dbReference type="PROSITE" id="PS51007"/>
    </source>
</evidence>
<reference evidence="8" key="1">
    <citation type="submission" date="2021-01" db="EMBL/GenBank/DDBJ databases">
        <title>Ramlibacter sp. strain AW1 16S ribosomal RNA gene Genome sequencing and assembly.</title>
        <authorList>
            <person name="Kang M."/>
        </authorList>
    </citation>
    <scope>NUCLEOTIDE SEQUENCE</scope>
    <source>
        <strain evidence="8">AW1</strain>
    </source>
</reference>
<dbReference type="Pfam" id="PF00034">
    <property type="entry name" value="Cytochrom_C"/>
    <property type="match status" value="1"/>
</dbReference>
<dbReference type="Gene3D" id="1.10.760.10">
    <property type="entry name" value="Cytochrome c-like domain"/>
    <property type="match status" value="1"/>
</dbReference>
<evidence type="ECO:0000256" key="1">
    <source>
        <dbReference type="ARBA" id="ARBA00022617"/>
    </source>
</evidence>
<feature type="chain" id="PRO_5036864815" evidence="6">
    <location>
        <begin position="26"/>
        <end position="168"/>
    </location>
</feature>
<keyword evidence="1 4" id="KW-0349">Heme</keyword>
<sequence>MSPRSRRLCSFVILLSGTIAGAASAQGRPPAEKQAPGDRGSIERGRYLAKIAGCNDCHTPNYGQSGGKVPEAQWLTGDKLGFRGAWGTTYPANLRLMMQRMSEAEWLKMARTHEMRPPMPWFNLRDMSTQDLRSLYRFVRHLGPAGEPAPEYLPPGQQPQGPVVSFPM</sequence>
<feature type="signal peptide" evidence="6">
    <location>
        <begin position="1"/>
        <end position="25"/>
    </location>
</feature>
<keyword evidence="6" id="KW-0732">Signal</keyword>
<dbReference type="GO" id="GO:0046872">
    <property type="term" value="F:metal ion binding"/>
    <property type="evidence" value="ECO:0007669"/>
    <property type="project" value="UniProtKB-KW"/>
</dbReference>
<organism evidence="8 9">
    <name type="scientific">Ramlibacter aurantiacus</name>
    <dbReference type="NCBI Taxonomy" id="2801330"/>
    <lineage>
        <taxon>Bacteria</taxon>
        <taxon>Pseudomonadati</taxon>
        <taxon>Pseudomonadota</taxon>
        <taxon>Betaproteobacteria</taxon>
        <taxon>Burkholderiales</taxon>
        <taxon>Comamonadaceae</taxon>
        <taxon>Ramlibacter</taxon>
    </lineage>
</organism>
<protein>
    <submittedName>
        <fullName evidence="8">Cytochrome C</fullName>
    </submittedName>
</protein>
<evidence type="ECO:0000256" key="3">
    <source>
        <dbReference type="ARBA" id="ARBA00023004"/>
    </source>
</evidence>
<dbReference type="Proteomes" id="UP000613011">
    <property type="component" value="Unassembled WGS sequence"/>
</dbReference>
<gene>
    <name evidence="8" type="ORF">JI739_09905</name>
</gene>
<keyword evidence="2 4" id="KW-0479">Metal-binding</keyword>
<feature type="domain" description="Cytochrome c" evidence="7">
    <location>
        <begin position="40"/>
        <end position="143"/>
    </location>
</feature>
<dbReference type="InterPro" id="IPR009056">
    <property type="entry name" value="Cyt_c-like_dom"/>
</dbReference>
<keyword evidence="9" id="KW-1185">Reference proteome</keyword>
<proteinExistence type="predicted"/>
<evidence type="ECO:0000256" key="2">
    <source>
        <dbReference type="ARBA" id="ARBA00022723"/>
    </source>
</evidence>
<evidence type="ECO:0000256" key="6">
    <source>
        <dbReference type="SAM" id="SignalP"/>
    </source>
</evidence>
<feature type="region of interest" description="Disordered" evidence="5">
    <location>
        <begin position="147"/>
        <end position="168"/>
    </location>
</feature>
<keyword evidence="3 4" id="KW-0408">Iron</keyword>
<dbReference type="GO" id="GO:0009055">
    <property type="term" value="F:electron transfer activity"/>
    <property type="evidence" value="ECO:0007669"/>
    <property type="project" value="InterPro"/>
</dbReference>
<dbReference type="AlphaFoldDB" id="A0A936ZGT4"/>
<dbReference type="GO" id="GO:0020037">
    <property type="term" value="F:heme binding"/>
    <property type="evidence" value="ECO:0007669"/>
    <property type="project" value="InterPro"/>
</dbReference>
<dbReference type="SUPFAM" id="SSF46626">
    <property type="entry name" value="Cytochrome c"/>
    <property type="match status" value="1"/>
</dbReference>
<evidence type="ECO:0000256" key="4">
    <source>
        <dbReference type="PROSITE-ProRule" id="PRU00433"/>
    </source>
</evidence>
<evidence type="ECO:0000313" key="8">
    <source>
        <dbReference type="EMBL" id="MBL0420657.1"/>
    </source>
</evidence>
<evidence type="ECO:0000313" key="9">
    <source>
        <dbReference type="Proteomes" id="UP000613011"/>
    </source>
</evidence>
<dbReference type="PROSITE" id="PS51007">
    <property type="entry name" value="CYTC"/>
    <property type="match status" value="1"/>
</dbReference>
<evidence type="ECO:0000256" key="5">
    <source>
        <dbReference type="SAM" id="MobiDB-lite"/>
    </source>
</evidence>